<dbReference type="GeneID" id="76202850"/>
<dbReference type="Proteomes" id="UP001596417">
    <property type="component" value="Unassembled WGS sequence"/>
</dbReference>
<name>A0ABD5YXW9_9EURY</name>
<comment type="caution">
    <text evidence="1">The sequence shown here is derived from an EMBL/GenBank/DDBJ whole genome shotgun (WGS) entry which is preliminary data.</text>
</comment>
<evidence type="ECO:0000313" key="2">
    <source>
        <dbReference type="Proteomes" id="UP001596417"/>
    </source>
</evidence>
<dbReference type="AlphaFoldDB" id="A0ABD5YXW9"/>
<dbReference type="EMBL" id="JBHTAX010000006">
    <property type="protein sequence ID" value="MFC7192919.1"/>
    <property type="molecule type" value="Genomic_DNA"/>
</dbReference>
<reference evidence="1 2" key="1">
    <citation type="journal article" date="2019" name="Int. J. Syst. Evol. Microbiol.">
        <title>The Global Catalogue of Microorganisms (GCM) 10K type strain sequencing project: providing services to taxonomists for standard genome sequencing and annotation.</title>
        <authorList>
            <consortium name="The Broad Institute Genomics Platform"/>
            <consortium name="The Broad Institute Genome Sequencing Center for Infectious Disease"/>
            <person name="Wu L."/>
            <person name="Ma J."/>
        </authorList>
    </citation>
    <scope>NUCLEOTIDE SEQUENCE [LARGE SCALE GENOMIC DNA]</scope>
    <source>
        <strain evidence="1 2">RDMS1</strain>
    </source>
</reference>
<accession>A0ABD5YXW9</accession>
<dbReference type="RefSeq" id="WP_264556857.1">
    <property type="nucleotide sequence ID" value="NZ_CP109982.1"/>
</dbReference>
<protein>
    <submittedName>
        <fullName evidence="1">Uncharacterized protein</fullName>
    </submittedName>
</protein>
<organism evidence="1 2">
    <name type="scientific">Halocatena marina</name>
    <dbReference type="NCBI Taxonomy" id="2934937"/>
    <lineage>
        <taxon>Archaea</taxon>
        <taxon>Methanobacteriati</taxon>
        <taxon>Methanobacteriota</taxon>
        <taxon>Stenosarchaea group</taxon>
        <taxon>Halobacteria</taxon>
        <taxon>Halobacteriales</taxon>
        <taxon>Natronomonadaceae</taxon>
        <taxon>Halocatena</taxon>
    </lineage>
</organism>
<gene>
    <name evidence="1" type="ORF">ACFQL7_26030</name>
</gene>
<sequence length="44" mass="4863">MSDYTVVDIELLGKLGIDVYDLASTVNDEHAIVYCLDVNFAGDR</sequence>
<proteinExistence type="predicted"/>
<keyword evidence="2" id="KW-1185">Reference proteome</keyword>
<evidence type="ECO:0000313" key="1">
    <source>
        <dbReference type="EMBL" id="MFC7192919.1"/>
    </source>
</evidence>